<dbReference type="EMBL" id="CAUYUJ010009746">
    <property type="protein sequence ID" value="CAK0827563.1"/>
    <property type="molecule type" value="Genomic_DNA"/>
</dbReference>
<feature type="non-terminal residue" evidence="1">
    <location>
        <position position="1"/>
    </location>
</feature>
<proteinExistence type="predicted"/>
<evidence type="ECO:0000313" key="1">
    <source>
        <dbReference type="EMBL" id="CAK0827563.1"/>
    </source>
</evidence>
<keyword evidence="2" id="KW-1185">Reference proteome</keyword>
<dbReference type="Proteomes" id="UP001189429">
    <property type="component" value="Unassembled WGS sequence"/>
</dbReference>
<accession>A0ABN9S8Z8</accession>
<organism evidence="1 2">
    <name type="scientific">Prorocentrum cordatum</name>
    <dbReference type="NCBI Taxonomy" id="2364126"/>
    <lineage>
        <taxon>Eukaryota</taxon>
        <taxon>Sar</taxon>
        <taxon>Alveolata</taxon>
        <taxon>Dinophyceae</taxon>
        <taxon>Prorocentrales</taxon>
        <taxon>Prorocentraceae</taxon>
        <taxon>Prorocentrum</taxon>
    </lineage>
</organism>
<gene>
    <name evidence="1" type="ORF">PCOR1329_LOCUS27069</name>
</gene>
<sequence>DTGSAFRANASSLLSKFVADARAAEEPQVMHKVLKFLEANAMLIHHYVKDMRGKMGTFVQSMPTGLLQTSVDLLPELENITRLIDIPGVAKGHKRNEDLTDLDQFCVHLEPLLKNSSKAVEELKDMIMMVNDTQDSIPVIGRFMEQILPDIAPAAHPPRAAVCRRAFHPRGARPRFTMDVLRECADLALSAWSNDQDTALVVTAFVVGWLLIRADLVSGVAGAAGRLFETGAAGASSARSPIGGVTEAVGRLPEKGTGASDARKALCRDRGRGVLAAGVSQTAAVAA</sequence>
<evidence type="ECO:0000313" key="2">
    <source>
        <dbReference type="Proteomes" id="UP001189429"/>
    </source>
</evidence>
<reference evidence="1" key="1">
    <citation type="submission" date="2023-10" db="EMBL/GenBank/DDBJ databases">
        <authorList>
            <person name="Chen Y."/>
            <person name="Shah S."/>
            <person name="Dougan E. K."/>
            <person name="Thang M."/>
            <person name="Chan C."/>
        </authorList>
    </citation>
    <scope>NUCLEOTIDE SEQUENCE [LARGE SCALE GENOMIC DNA]</scope>
</reference>
<protein>
    <submittedName>
        <fullName evidence="1">Uncharacterized protein</fullName>
    </submittedName>
</protein>
<name>A0ABN9S8Z8_9DINO</name>
<comment type="caution">
    <text evidence="1">The sequence shown here is derived from an EMBL/GenBank/DDBJ whole genome shotgun (WGS) entry which is preliminary data.</text>
</comment>